<sequence>MLCWHPLFVYPIVAINKTVNFFCQNKTVFIHVIFHFSTSSTLCGDSAKVIYRLPSVLLEMLSFFRGNVCRIVIEFIALVNLIGKIVGFRNLSFRHLIDFSIETNYLTQGDTLIETIESLRWVICTFRREN</sequence>
<dbReference type="AlphaFoldDB" id="A0A133XQQ3"/>
<dbReference type="PATRIC" id="fig|1393034.3.peg.1210"/>
<proteinExistence type="predicted"/>
<keyword evidence="2" id="KW-1185">Reference proteome</keyword>
<gene>
    <name evidence="1" type="ORF">HMPREF3192_01241</name>
</gene>
<dbReference type="EMBL" id="LSCR01000040">
    <property type="protein sequence ID" value="KXB33269.1"/>
    <property type="molecule type" value="Genomic_DNA"/>
</dbReference>
<accession>A0A133XQQ3</accession>
<dbReference type="STRING" id="1393034.HMPREF3192_01241"/>
<name>A0A133XQQ3_9ACTN</name>
<organism evidence="1 2">
    <name type="scientific">Atopobium deltae</name>
    <dbReference type="NCBI Taxonomy" id="1393034"/>
    <lineage>
        <taxon>Bacteria</taxon>
        <taxon>Bacillati</taxon>
        <taxon>Actinomycetota</taxon>
        <taxon>Coriobacteriia</taxon>
        <taxon>Coriobacteriales</taxon>
        <taxon>Atopobiaceae</taxon>
        <taxon>Atopobium</taxon>
    </lineage>
</organism>
<dbReference type="Proteomes" id="UP000070675">
    <property type="component" value="Unassembled WGS sequence"/>
</dbReference>
<evidence type="ECO:0000313" key="2">
    <source>
        <dbReference type="Proteomes" id="UP000070675"/>
    </source>
</evidence>
<evidence type="ECO:0000313" key="1">
    <source>
        <dbReference type="EMBL" id="KXB33269.1"/>
    </source>
</evidence>
<reference evidence="2" key="1">
    <citation type="submission" date="2016-01" db="EMBL/GenBank/DDBJ databases">
        <authorList>
            <person name="Mitreva M."/>
            <person name="Pepin K.H."/>
            <person name="Mihindukulasuriya K.A."/>
            <person name="Fulton R."/>
            <person name="Fronick C."/>
            <person name="O'Laughlin M."/>
            <person name="Miner T."/>
            <person name="Herter B."/>
            <person name="Rosa B.A."/>
            <person name="Cordes M."/>
            <person name="Tomlinson C."/>
            <person name="Wollam A."/>
            <person name="Palsikar V.B."/>
            <person name="Mardis E.R."/>
            <person name="Wilson R.K."/>
        </authorList>
    </citation>
    <scope>NUCLEOTIDE SEQUENCE [LARGE SCALE GENOMIC DNA]</scope>
    <source>
        <strain evidence="2">DNF00019</strain>
    </source>
</reference>
<comment type="caution">
    <text evidence="1">The sequence shown here is derived from an EMBL/GenBank/DDBJ whole genome shotgun (WGS) entry which is preliminary data.</text>
</comment>
<protein>
    <submittedName>
        <fullName evidence="1">Uncharacterized protein</fullName>
    </submittedName>
</protein>